<evidence type="ECO:0000313" key="1">
    <source>
        <dbReference type="EMBL" id="RAZ43611.1"/>
    </source>
</evidence>
<comment type="caution">
    <text evidence="1">The sequence shown here is derived from an EMBL/GenBank/DDBJ whole genome shotgun (WGS) entry which is preliminary data.</text>
</comment>
<dbReference type="EMBL" id="QMCH01000001">
    <property type="protein sequence ID" value="RAZ43611.1"/>
    <property type="molecule type" value="Genomic_DNA"/>
</dbReference>
<sequence>MELAELIYFSLKEIGFEVALKFNEIEPSAKNIIIGSHLLDPCLISDVPASTIILNTEQIYKDATDWNKNIFSWASSFEVWDYSVRNIEKFNELGVKKAKHFKIGFQKELARLDNSKNKDIDILFYGSINQRRQDILEALAGAGLKIKTLFGVYGKERDEWIERSKIVLNLHFYNSQIFEIIRVFYLLTNSVAVVGEVNEATSIDPVCLSGIYSAKYDDLGSKCIELIHDDSLRKRIQDNALNSISRYSQKLLTQEVLDS</sequence>
<evidence type="ECO:0000313" key="2">
    <source>
        <dbReference type="Proteomes" id="UP000251072"/>
    </source>
</evidence>
<organism evidence="1 2">
    <name type="scientific">Polynucleobacter paneuropaeus</name>
    <dbReference type="NCBI Taxonomy" id="2527775"/>
    <lineage>
        <taxon>Bacteria</taxon>
        <taxon>Pseudomonadati</taxon>
        <taxon>Pseudomonadota</taxon>
        <taxon>Betaproteobacteria</taxon>
        <taxon>Burkholderiales</taxon>
        <taxon>Burkholderiaceae</taxon>
        <taxon>Polynucleobacter</taxon>
    </lineage>
</organism>
<dbReference type="Proteomes" id="UP000251072">
    <property type="component" value="Unassembled WGS sequence"/>
</dbReference>
<name>A0ABX9FF45_9BURK</name>
<reference evidence="1 2" key="1">
    <citation type="submission" date="2018-06" db="EMBL/GenBank/DDBJ databases">
        <title>Genome of strain Polynucleobacter sp. FUKU-NW-11.</title>
        <authorList>
            <person name="Hahn M.W."/>
        </authorList>
    </citation>
    <scope>NUCLEOTIDE SEQUENCE [LARGE SCALE GENOMIC DNA]</scope>
    <source>
        <strain evidence="2">FUKU-NW11</strain>
    </source>
</reference>
<proteinExistence type="predicted"/>
<keyword evidence="2" id="KW-1185">Reference proteome</keyword>
<gene>
    <name evidence="1" type="ORF">DP176_01070</name>
</gene>
<accession>A0ABX9FF45</accession>
<protein>
    <submittedName>
        <fullName evidence="1">Glycosyltransferase family 1 protein</fullName>
    </submittedName>
</protein>